<feature type="transmembrane region" description="Helical" evidence="2">
    <location>
        <begin position="88"/>
        <end position="106"/>
    </location>
</feature>
<keyword evidence="2" id="KW-1133">Transmembrane helix</keyword>
<dbReference type="PANTHER" id="PTHR30576">
    <property type="entry name" value="COLANIC BIOSYNTHESIS UDP-GLUCOSE LIPID CARRIER TRANSFERASE"/>
    <property type="match status" value="1"/>
</dbReference>
<keyword evidence="2" id="KW-0472">Membrane</keyword>
<gene>
    <name evidence="4" type="ORF">FYJ82_05690</name>
</gene>
<dbReference type="PANTHER" id="PTHR30576:SF10">
    <property type="entry name" value="SLL5057 PROTEIN"/>
    <property type="match status" value="1"/>
</dbReference>
<comment type="caution">
    <text evidence="4">The sequence shown here is derived from an EMBL/GenBank/DDBJ whole genome shotgun (WGS) entry which is preliminary data.</text>
</comment>
<dbReference type="AlphaFoldDB" id="A0A6N7WPM5"/>
<keyword evidence="4" id="KW-0808">Transferase</keyword>
<sequence length="412" mass="48382">MEKNMYLGRKSSWLKHLDFILIDLATFMFTYIIAVLICHGQFNYNDETVRIGLIFFVLSDLLIAFFFQSYKDILKRGSYDEFTCTVKHAVLVMFTVIALLYVMKIGSYQSRLIVAISTALFMWIAWGLRVWRKKIIKDYNLANKKQLLIITDKANLQDVKNSIKDHEFVGYNIKQIISLDKVDDENVVVMRYHEQIVDWAVRQWIDECLFCIEGNYASIVDIIEKFIEMGITSQYELYKRQERYTNTVTHVGKYTTLTRTVKIANYRDAFLKRCLDIVGGLVGCFITLILMCTFGLAIKIKDPGPMFFSQTRIGQNGKKFKIYKFRSMYMDAEDRKKKLLKQNTYGEESLMFKLDDDPRIIKGIGHFIRDYSIDEFPQFFCVLLGTMSLVGTRPPLVDEWEKYSHHHRIRMA</sequence>
<feature type="transmembrane region" description="Helical" evidence="2">
    <location>
        <begin position="277"/>
        <end position="298"/>
    </location>
</feature>
<evidence type="ECO:0000259" key="3">
    <source>
        <dbReference type="Pfam" id="PF02397"/>
    </source>
</evidence>
<accession>A0A6N7WPM5</accession>
<dbReference type="Proteomes" id="UP000471052">
    <property type="component" value="Unassembled WGS sequence"/>
</dbReference>
<evidence type="ECO:0000256" key="1">
    <source>
        <dbReference type="ARBA" id="ARBA00006464"/>
    </source>
</evidence>
<dbReference type="OrthoDB" id="9808602at2"/>
<dbReference type="EMBL" id="VUNP01000020">
    <property type="protein sequence ID" value="MST53883.1"/>
    <property type="molecule type" value="Genomic_DNA"/>
</dbReference>
<dbReference type="InterPro" id="IPR003362">
    <property type="entry name" value="Bact_transf"/>
</dbReference>
<evidence type="ECO:0000313" key="5">
    <source>
        <dbReference type="Proteomes" id="UP000471052"/>
    </source>
</evidence>
<feature type="non-terminal residue" evidence="4">
    <location>
        <position position="412"/>
    </location>
</feature>
<organism evidence="4 5">
    <name type="scientific">Streptococcus alactolyticus</name>
    <dbReference type="NCBI Taxonomy" id="29389"/>
    <lineage>
        <taxon>Bacteria</taxon>
        <taxon>Bacillati</taxon>
        <taxon>Bacillota</taxon>
        <taxon>Bacilli</taxon>
        <taxon>Lactobacillales</taxon>
        <taxon>Streptococcaceae</taxon>
        <taxon>Streptococcus</taxon>
    </lineage>
</organism>
<dbReference type="Pfam" id="PF02397">
    <property type="entry name" value="Bac_transf"/>
    <property type="match status" value="1"/>
</dbReference>
<feature type="domain" description="Bacterial sugar transferase" evidence="3">
    <location>
        <begin position="272"/>
        <end position="404"/>
    </location>
</feature>
<reference evidence="4 5" key="1">
    <citation type="submission" date="2019-08" db="EMBL/GenBank/DDBJ databases">
        <title>In-depth cultivation of the pig gut microbiome towards novel bacterial diversity and tailored functional studies.</title>
        <authorList>
            <person name="Wylensek D."/>
            <person name="Hitch T.C.A."/>
            <person name="Clavel T."/>
        </authorList>
    </citation>
    <scope>NUCLEOTIDE SEQUENCE [LARGE SCALE GENOMIC DNA]</scope>
    <source>
        <strain evidence="4 5">BL-178-WT-3A</strain>
    </source>
</reference>
<evidence type="ECO:0000256" key="2">
    <source>
        <dbReference type="SAM" id="Phobius"/>
    </source>
</evidence>
<feature type="transmembrane region" description="Helical" evidence="2">
    <location>
        <begin position="20"/>
        <end position="42"/>
    </location>
</feature>
<name>A0A6N7WPM5_STRAY</name>
<dbReference type="GO" id="GO:0016780">
    <property type="term" value="F:phosphotransferase activity, for other substituted phosphate groups"/>
    <property type="evidence" value="ECO:0007669"/>
    <property type="project" value="TreeGrafter"/>
</dbReference>
<proteinExistence type="inferred from homology"/>
<feature type="transmembrane region" description="Helical" evidence="2">
    <location>
        <begin position="48"/>
        <end position="67"/>
    </location>
</feature>
<keyword evidence="2" id="KW-0812">Transmembrane</keyword>
<evidence type="ECO:0000313" key="4">
    <source>
        <dbReference type="EMBL" id="MST53883.1"/>
    </source>
</evidence>
<comment type="similarity">
    <text evidence="1">Belongs to the bacterial sugar transferase family.</text>
</comment>
<protein>
    <submittedName>
        <fullName evidence="4">Sugar transferase</fullName>
    </submittedName>
</protein>
<feature type="transmembrane region" description="Helical" evidence="2">
    <location>
        <begin position="112"/>
        <end position="131"/>
    </location>
</feature>